<dbReference type="Pfam" id="PF07995">
    <property type="entry name" value="GSDH"/>
    <property type="match status" value="1"/>
</dbReference>
<keyword evidence="3" id="KW-1185">Reference proteome</keyword>
<dbReference type="EMBL" id="BONW01000044">
    <property type="protein sequence ID" value="GIG92589.1"/>
    <property type="molecule type" value="Genomic_DNA"/>
</dbReference>
<evidence type="ECO:0000313" key="2">
    <source>
        <dbReference type="EMBL" id="GIG92589.1"/>
    </source>
</evidence>
<organism evidence="2 3">
    <name type="scientific">Plantactinospora endophytica</name>
    <dbReference type="NCBI Taxonomy" id="673535"/>
    <lineage>
        <taxon>Bacteria</taxon>
        <taxon>Bacillati</taxon>
        <taxon>Actinomycetota</taxon>
        <taxon>Actinomycetes</taxon>
        <taxon>Micromonosporales</taxon>
        <taxon>Micromonosporaceae</taxon>
        <taxon>Plantactinospora</taxon>
    </lineage>
</organism>
<dbReference type="Gene3D" id="2.120.10.30">
    <property type="entry name" value="TolB, C-terminal domain"/>
    <property type="match status" value="1"/>
</dbReference>
<proteinExistence type="predicted"/>
<evidence type="ECO:0000313" key="3">
    <source>
        <dbReference type="Proteomes" id="UP000646749"/>
    </source>
</evidence>
<gene>
    <name evidence="2" type="ORF">Pen02_75250</name>
</gene>
<dbReference type="InterPro" id="IPR011042">
    <property type="entry name" value="6-blade_b-propeller_TolB-like"/>
</dbReference>
<accession>A0ABQ4ED01</accession>
<dbReference type="Proteomes" id="UP000646749">
    <property type="component" value="Unassembled WGS sequence"/>
</dbReference>
<name>A0ABQ4ED01_9ACTN</name>
<reference evidence="2 3" key="1">
    <citation type="submission" date="2021-01" db="EMBL/GenBank/DDBJ databases">
        <title>Whole genome shotgun sequence of Plantactinospora endophytica NBRC 110450.</title>
        <authorList>
            <person name="Komaki H."/>
            <person name="Tamura T."/>
        </authorList>
    </citation>
    <scope>NUCLEOTIDE SEQUENCE [LARGE SCALE GENOMIC DNA]</scope>
    <source>
        <strain evidence="2 3">NBRC 110450</strain>
    </source>
</reference>
<sequence>MVAVAALGAAVVGVGLWRGWFADPSVSDAPLGRPGSVQTLVRDLAAPWGLAFLPDGTALVTERDSKRVLQVSGGTAREVARIEEAAPSGEGGLLGLAVSPAYATDRWVYVYYTAADDNRIARLRLGEPAREIVLSGIPRGSRTHNGGRIAFGPDGMLYVGTGDAGDRDAAQDRNSLAGKILRMTPDGRPAPGNPFRDTLVYSYGHRNVQGLGWHADGTMWAAEFGQNHYDELNRIRAGGNYGWPEVEGDSDDNRFVAPVATWGTDEASPSGLAVVGDRVWLACLRGQRLYRIGTDGQAAEALLTGDYGRLRHVAPAPDGSLWVLTSNRDGRGSPEDGDDRILRLVP</sequence>
<evidence type="ECO:0000259" key="1">
    <source>
        <dbReference type="Pfam" id="PF07995"/>
    </source>
</evidence>
<comment type="caution">
    <text evidence="2">The sequence shown here is derived from an EMBL/GenBank/DDBJ whole genome shotgun (WGS) entry which is preliminary data.</text>
</comment>
<feature type="domain" description="Glucose/Sorbosone dehydrogenase" evidence="1">
    <location>
        <begin position="45"/>
        <end position="331"/>
    </location>
</feature>
<dbReference type="PANTHER" id="PTHR19328">
    <property type="entry name" value="HEDGEHOG-INTERACTING PROTEIN"/>
    <property type="match status" value="1"/>
</dbReference>
<protein>
    <submittedName>
        <fullName evidence="2">Oxidoreductase</fullName>
    </submittedName>
</protein>
<dbReference type="SUPFAM" id="SSF50952">
    <property type="entry name" value="Soluble quinoprotein glucose dehydrogenase"/>
    <property type="match status" value="1"/>
</dbReference>
<dbReference type="InterPro" id="IPR012938">
    <property type="entry name" value="Glc/Sorbosone_DH"/>
</dbReference>
<dbReference type="PANTHER" id="PTHR19328:SF13">
    <property type="entry name" value="HIPL1 PROTEIN"/>
    <property type="match status" value="1"/>
</dbReference>
<dbReference type="InterPro" id="IPR011041">
    <property type="entry name" value="Quinoprot_gluc/sorb_DH_b-prop"/>
</dbReference>